<reference evidence="8 9" key="1">
    <citation type="journal article" date="2013" name="PLoS ONE">
        <title>Cultivation and Complete Genome Sequencing of Gloeobacter kilaueensis sp. nov., from a Lava Cave in Kilauea Caldera, Hawai'i.</title>
        <authorList>
            <person name="Saw J.H."/>
            <person name="Schatz M."/>
            <person name="Brown M.V."/>
            <person name="Kunkel D.D."/>
            <person name="Foster J.S."/>
            <person name="Shick H."/>
            <person name="Christensen S."/>
            <person name="Hou S."/>
            <person name="Wan X."/>
            <person name="Donachie S.P."/>
        </authorList>
    </citation>
    <scope>NUCLEOTIDE SEQUENCE [LARGE SCALE GENOMIC DNA]</scope>
    <source>
        <strain evidence="9">JS</strain>
    </source>
</reference>
<comment type="similarity">
    <text evidence="1">Belongs to the thioredoxin family. DsbA subfamily.</text>
</comment>
<feature type="domain" description="Thioredoxin" evidence="7">
    <location>
        <begin position="11"/>
        <end position="239"/>
    </location>
</feature>
<organism evidence="8 9">
    <name type="scientific">Gloeobacter kilaueensis (strain ATCC BAA-2537 / CCAP 1431/1 / ULC 316 / JS1)</name>
    <dbReference type="NCBI Taxonomy" id="1183438"/>
    <lineage>
        <taxon>Bacteria</taxon>
        <taxon>Bacillati</taxon>
        <taxon>Cyanobacteriota</taxon>
        <taxon>Cyanophyceae</taxon>
        <taxon>Gloeobacterales</taxon>
        <taxon>Gloeobacteraceae</taxon>
        <taxon>Gloeobacter</taxon>
    </lineage>
</organism>
<evidence type="ECO:0000313" key="8">
    <source>
        <dbReference type="EMBL" id="AGY58270.1"/>
    </source>
</evidence>
<dbReference type="GO" id="GO:0016491">
    <property type="term" value="F:oxidoreductase activity"/>
    <property type="evidence" value="ECO:0007669"/>
    <property type="project" value="UniProtKB-KW"/>
</dbReference>
<protein>
    <submittedName>
        <fullName evidence="8">DSBA oxidoreductase</fullName>
    </submittedName>
</protein>
<dbReference type="HOGENOM" id="CLU_000288_47_4_3"/>
<dbReference type="InterPro" id="IPR036249">
    <property type="entry name" value="Thioredoxin-like_sf"/>
</dbReference>
<sequence>MFRNFLLLLFAVLLLPAPVLAAEPAEPLEKQVLEIIQRHPEAVYNALRTYKLQADRAQQLGEWRENLKKPIQVNIAGAPVRGRMDAPLTLVEFSDFQCPFCGQAQSTLRALESKYKDQLRVVYLNLPLPIHPQAQAAALAAWAAGRQGRFFEYHDRLFALNENLQADSFESIARDLGLDLAQFNRDRESPEALARVAADVQQAIDLKLDSTPSFVLNGVLIKGARPLADFEEVIKLVRPQPG</sequence>
<evidence type="ECO:0000256" key="6">
    <source>
        <dbReference type="SAM" id="SignalP"/>
    </source>
</evidence>
<dbReference type="PANTHER" id="PTHR13887:SF14">
    <property type="entry name" value="DISULFIDE BOND FORMATION PROTEIN D"/>
    <property type="match status" value="1"/>
</dbReference>
<dbReference type="InterPro" id="IPR013766">
    <property type="entry name" value="Thioredoxin_domain"/>
</dbReference>
<dbReference type="Proteomes" id="UP000017396">
    <property type="component" value="Chromosome"/>
</dbReference>
<keyword evidence="9" id="KW-1185">Reference proteome</keyword>
<evidence type="ECO:0000256" key="4">
    <source>
        <dbReference type="ARBA" id="ARBA00023157"/>
    </source>
</evidence>
<dbReference type="Gene3D" id="3.40.30.10">
    <property type="entry name" value="Glutaredoxin"/>
    <property type="match status" value="1"/>
</dbReference>
<dbReference type="STRING" id="1183438.GKIL_2024"/>
<name>U5QKR5_GLOK1</name>
<evidence type="ECO:0000256" key="5">
    <source>
        <dbReference type="ARBA" id="ARBA00023284"/>
    </source>
</evidence>
<proteinExistence type="inferred from homology"/>
<keyword evidence="3" id="KW-0560">Oxidoreductase</keyword>
<keyword evidence="2 6" id="KW-0732">Signal</keyword>
<dbReference type="SUPFAM" id="SSF52833">
    <property type="entry name" value="Thioredoxin-like"/>
    <property type="match status" value="1"/>
</dbReference>
<dbReference type="KEGG" id="glj:GKIL_2024"/>
<dbReference type="PROSITE" id="PS51352">
    <property type="entry name" value="THIOREDOXIN_2"/>
    <property type="match status" value="1"/>
</dbReference>
<evidence type="ECO:0000256" key="2">
    <source>
        <dbReference type="ARBA" id="ARBA00022729"/>
    </source>
</evidence>
<gene>
    <name evidence="8" type="ORF">GKIL_2024</name>
</gene>
<dbReference type="InterPro" id="IPR012336">
    <property type="entry name" value="Thioredoxin-like_fold"/>
</dbReference>
<accession>U5QKR5</accession>
<dbReference type="EMBL" id="CP003587">
    <property type="protein sequence ID" value="AGY58270.1"/>
    <property type="molecule type" value="Genomic_DNA"/>
</dbReference>
<dbReference type="Pfam" id="PF13462">
    <property type="entry name" value="Thioredoxin_4"/>
    <property type="match status" value="1"/>
</dbReference>
<evidence type="ECO:0000313" key="9">
    <source>
        <dbReference type="Proteomes" id="UP000017396"/>
    </source>
</evidence>
<dbReference type="PANTHER" id="PTHR13887">
    <property type="entry name" value="GLUTATHIONE S-TRANSFERASE KAPPA"/>
    <property type="match status" value="1"/>
</dbReference>
<evidence type="ECO:0000259" key="7">
    <source>
        <dbReference type="PROSITE" id="PS51352"/>
    </source>
</evidence>
<evidence type="ECO:0000256" key="1">
    <source>
        <dbReference type="ARBA" id="ARBA00005791"/>
    </source>
</evidence>
<dbReference type="eggNOG" id="COG1651">
    <property type="taxonomic scope" value="Bacteria"/>
</dbReference>
<evidence type="ECO:0000256" key="3">
    <source>
        <dbReference type="ARBA" id="ARBA00023002"/>
    </source>
</evidence>
<feature type="chain" id="PRO_5004664038" evidence="6">
    <location>
        <begin position="22"/>
        <end position="242"/>
    </location>
</feature>
<dbReference type="RefSeq" id="WP_023173398.1">
    <property type="nucleotide sequence ID" value="NC_022600.1"/>
</dbReference>
<dbReference type="OrthoDB" id="117402at2"/>
<keyword evidence="5" id="KW-0676">Redox-active center</keyword>
<keyword evidence="4" id="KW-1015">Disulfide bond</keyword>
<dbReference type="AlphaFoldDB" id="U5QKR5"/>
<feature type="signal peptide" evidence="6">
    <location>
        <begin position="1"/>
        <end position="21"/>
    </location>
</feature>